<keyword evidence="2" id="KW-1185">Reference proteome</keyword>
<dbReference type="EMBL" id="JAGGLU010000001">
    <property type="protein sequence ID" value="MBP2057003.1"/>
    <property type="molecule type" value="Genomic_DNA"/>
</dbReference>
<dbReference type="Proteomes" id="UP001519292">
    <property type="component" value="Unassembled WGS sequence"/>
</dbReference>
<name>A0ABS4MBF3_9LACO</name>
<dbReference type="Pfam" id="PF25310">
    <property type="entry name" value="VG15"/>
    <property type="match status" value="1"/>
</dbReference>
<dbReference type="RefSeq" id="WP_209685411.1">
    <property type="nucleotide sequence ID" value="NZ_JAGGLU010000001.1"/>
</dbReference>
<accession>A0ABS4MBF3</accession>
<evidence type="ECO:0000313" key="2">
    <source>
        <dbReference type="Proteomes" id="UP001519292"/>
    </source>
</evidence>
<sequence>MRVSYAAWSEYREKLHQINAKAEKAMDDFMKANWPADSQAMIDYAYSLTQHYGSAAAELACRMYDKTAKASGVSVPSAEPAELASYEDVQKGVYGTLKNPRETPRMVNRLVKRTAADTTLKNAIRDKAQWAWIPSGETCAFCLTLASRGWQNASKKVLKGNHAEHIHANCDCNFQIRFSEKDTVEGYDPDKYLKMYENAEGNSPEDKINALRREHYKISSDHSMPKTGEPLSILDHKNKNGIIDKRRFYDEHGIMNLDIHTTNHGNQKHHDYGKHGEHAHDYVFDNKGNFISKNTRELTEEERKENKDIL</sequence>
<comment type="caution">
    <text evidence="1">The sequence shown here is derived from an EMBL/GenBank/DDBJ whole genome shotgun (WGS) entry which is preliminary data.</text>
</comment>
<evidence type="ECO:0000313" key="1">
    <source>
        <dbReference type="EMBL" id="MBP2057003.1"/>
    </source>
</evidence>
<dbReference type="InterPro" id="IPR057369">
    <property type="entry name" value="VG15"/>
</dbReference>
<organism evidence="1 2">
    <name type="scientific">Lactobacillus colini</name>
    <dbReference type="NCBI Taxonomy" id="1819254"/>
    <lineage>
        <taxon>Bacteria</taxon>
        <taxon>Bacillati</taxon>
        <taxon>Bacillota</taxon>
        <taxon>Bacilli</taxon>
        <taxon>Lactobacillales</taxon>
        <taxon>Lactobacillaceae</taxon>
        <taxon>Lactobacillus</taxon>
    </lineage>
</organism>
<gene>
    <name evidence="1" type="ORF">J2Z60_000165</name>
</gene>
<protein>
    <submittedName>
        <fullName evidence="1">Uncharacterized protein</fullName>
    </submittedName>
</protein>
<proteinExistence type="predicted"/>
<reference evidence="1 2" key="1">
    <citation type="submission" date="2021-03" db="EMBL/GenBank/DDBJ databases">
        <title>Genomic Encyclopedia of Type Strains, Phase IV (KMG-IV): sequencing the most valuable type-strain genomes for metagenomic binning, comparative biology and taxonomic classification.</title>
        <authorList>
            <person name="Goeker M."/>
        </authorList>
    </citation>
    <scope>NUCLEOTIDE SEQUENCE [LARGE SCALE GENOMIC DNA]</scope>
    <source>
        <strain evidence="1 2">DSM 101872</strain>
    </source>
</reference>